<dbReference type="UniPathway" id="UPA00288">
    <property type="reaction ID" value="UER01023"/>
</dbReference>
<comment type="function">
    <text evidence="10">Catalyzes the reversible interconversion of alpha-methyl-L-serine to D-alanine with tetrahydrofolate (THF) serving as the one-carbon carrier. Cannot use alpha-methyl-D-serine, L-serine, D-serine or L-alanine.</text>
</comment>
<reference evidence="14 15" key="1">
    <citation type="submission" date="2013-02" db="EMBL/GenBank/DDBJ databases">
        <authorList>
            <person name="Fiebig A."/>
            <person name="Goeker M."/>
            <person name="Klenk H.-P.P."/>
        </authorList>
    </citation>
    <scope>NUCLEOTIDE SEQUENCE [LARGE SCALE GENOMIC DNA]</scope>
    <source>
        <strain evidence="14 15">DSM 19309</strain>
    </source>
</reference>
<evidence type="ECO:0000256" key="11">
    <source>
        <dbReference type="HAMAP-Rule" id="MF_00051"/>
    </source>
</evidence>
<dbReference type="SUPFAM" id="SSF53383">
    <property type="entry name" value="PLP-dependent transferases"/>
    <property type="match status" value="1"/>
</dbReference>
<comment type="subunit">
    <text evidence="4 11">Homodimer.</text>
</comment>
<dbReference type="GO" id="GO:0030170">
    <property type="term" value="F:pyridoxal phosphate binding"/>
    <property type="evidence" value="ECO:0007669"/>
    <property type="project" value="UniProtKB-UniRule"/>
</dbReference>
<dbReference type="PATRIC" id="fig|442562.3.peg.300"/>
<keyword evidence="8 11" id="KW-0663">Pyridoxal phosphate</keyword>
<evidence type="ECO:0000259" key="13">
    <source>
        <dbReference type="Pfam" id="PF00464"/>
    </source>
</evidence>
<feature type="domain" description="Serine hydroxymethyltransferase-like" evidence="13">
    <location>
        <begin position="20"/>
        <end position="396"/>
    </location>
</feature>
<dbReference type="OrthoDB" id="9803846at2"/>
<name>A0A017HVE0_9RHOB</name>
<evidence type="ECO:0000256" key="7">
    <source>
        <dbReference type="ARBA" id="ARBA00022679"/>
    </source>
</evidence>
<comment type="function">
    <text evidence="11">Catalyzes the reversible interconversion of serine and glycine with tetrahydrofolate (THF) serving as the one-carbon carrier. This reaction serves as the major source of one-carbon groups required for the biosynthesis of purines, thymidylate, methionine, and other important biomolecules. Also exhibits THF-independent aldolase activity toward beta-hydroxyamino acids, producing glycine and aldehydes, via a retro-aldol mechanism.</text>
</comment>
<evidence type="ECO:0000256" key="9">
    <source>
        <dbReference type="ARBA" id="ARBA00051216"/>
    </source>
</evidence>
<organism evidence="14 15">
    <name type="scientific">Rubellimicrobium mesophilum DSM 19309</name>
    <dbReference type="NCBI Taxonomy" id="442562"/>
    <lineage>
        <taxon>Bacteria</taxon>
        <taxon>Pseudomonadati</taxon>
        <taxon>Pseudomonadota</taxon>
        <taxon>Alphaproteobacteria</taxon>
        <taxon>Rhodobacterales</taxon>
        <taxon>Roseobacteraceae</taxon>
        <taxon>Rubellimicrobium</taxon>
    </lineage>
</organism>
<dbReference type="Gene3D" id="3.40.640.10">
    <property type="entry name" value="Type I PLP-dependent aspartate aminotransferase-like (Major domain)"/>
    <property type="match status" value="1"/>
</dbReference>
<comment type="caution">
    <text evidence="11">Lacks conserved residue(s) required for the propagation of feature annotation.</text>
</comment>
<dbReference type="CDD" id="cd00378">
    <property type="entry name" value="SHMT"/>
    <property type="match status" value="1"/>
</dbReference>
<dbReference type="EMBL" id="AOSK01000015">
    <property type="protein sequence ID" value="EYD78098.1"/>
    <property type="molecule type" value="Genomic_DNA"/>
</dbReference>
<dbReference type="EC" id="2.1.2.1" evidence="11"/>
<comment type="pathway">
    <text evidence="11">Amino-acid biosynthesis; glycine biosynthesis; glycine from L-serine: step 1/1.</text>
</comment>
<evidence type="ECO:0000256" key="3">
    <source>
        <dbReference type="ARBA" id="ARBA00006376"/>
    </source>
</evidence>
<keyword evidence="15" id="KW-1185">Reference proteome</keyword>
<gene>
    <name evidence="11" type="primary">glyA</name>
    <name evidence="14" type="ORF">Rumeso_00301</name>
</gene>
<dbReference type="STRING" id="442562.Rumeso_00301"/>
<dbReference type="InterPro" id="IPR001085">
    <property type="entry name" value="Ser_HO-MeTrfase"/>
</dbReference>
<dbReference type="InterPro" id="IPR019798">
    <property type="entry name" value="Ser_HO-MeTrfase_PLP_BS"/>
</dbReference>
<dbReference type="AlphaFoldDB" id="A0A017HVE0"/>
<sequence length="435" mass="46507">MNKAIPDQDFGPEFFTTSLAARDPGIAAAIGSELGRQRHEIELIASENIVSRAVLEAQGSVLTNKYAEGYPGRRYYGGCEFVDLAESLAIERAKELFGCAHANVQPHSGSQANQGVYLALLQPGDTLLGMSLDAGGHLTHGAKPNQSGKWFHAVQYGVRRQDSLLDYEQVAALAAEHRPRAIVAGGSAIPRVIDFARMRAIADSVGAWLVVDMAHFAGLVAAGLYPSPFPHAHVATTTTHKTLRGPRGGMILTDDEEIARKINSAIFPGLQGGPLMHVIAAKAVAFGEALDPAFKDYQRQVVANAQALADELLRGGLDIVTGGTDTHLMLVDLRPKGVKGNATEAALGRARITCNKNGVPFDPEKPTVTSGVRLGSPAATTRGLREAEFRQVGRWIIEVVDSLRATQGQGDPATEARIAHEVQALCSRFPIYQEM</sequence>
<dbReference type="RefSeq" id="WP_037283567.1">
    <property type="nucleotide sequence ID" value="NZ_KK088623.1"/>
</dbReference>
<dbReference type="InterPro" id="IPR015421">
    <property type="entry name" value="PyrdxlP-dep_Trfase_major"/>
</dbReference>
<protein>
    <recommendedName>
        <fullName evidence="11">Serine hydroxymethyltransferase</fullName>
        <shortName evidence="11">SHMT</shortName>
        <shortName evidence="11">Serine methylase</shortName>
        <ecNumber evidence="11">2.1.2.1</ecNumber>
    </recommendedName>
</protein>
<dbReference type="InterPro" id="IPR039429">
    <property type="entry name" value="SHMT-like_dom"/>
</dbReference>
<dbReference type="Gene3D" id="3.90.1150.10">
    <property type="entry name" value="Aspartate Aminotransferase, domain 1"/>
    <property type="match status" value="1"/>
</dbReference>
<dbReference type="InterPro" id="IPR015424">
    <property type="entry name" value="PyrdxlP-dep_Trfase"/>
</dbReference>
<dbReference type="GO" id="GO:0005829">
    <property type="term" value="C:cytosol"/>
    <property type="evidence" value="ECO:0007669"/>
    <property type="project" value="TreeGrafter"/>
</dbReference>
<comment type="pathway">
    <text evidence="11">One-carbon metabolism; tetrahydrofolate interconversion.</text>
</comment>
<evidence type="ECO:0000256" key="4">
    <source>
        <dbReference type="ARBA" id="ARBA00011738"/>
    </source>
</evidence>
<dbReference type="HAMAP" id="MF_00051">
    <property type="entry name" value="SHMT"/>
    <property type="match status" value="1"/>
</dbReference>
<comment type="subcellular location">
    <subcellularLocation>
        <location evidence="2 11">Cytoplasm</location>
    </subcellularLocation>
</comment>
<feature type="modified residue" description="N6-(pyridoxal phosphate)lysine" evidence="11 12">
    <location>
        <position position="241"/>
    </location>
</feature>
<dbReference type="PROSITE" id="PS00096">
    <property type="entry name" value="SHMT"/>
    <property type="match status" value="1"/>
</dbReference>
<dbReference type="GO" id="GO:0035999">
    <property type="term" value="P:tetrahydrofolate interconversion"/>
    <property type="evidence" value="ECO:0007669"/>
    <property type="project" value="UniProtKB-UniRule"/>
</dbReference>
<evidence type="ECO:0000256" key="1">
    <source>
        <dbReference type="ARBA" id="ARBA00001933"/>
    </source>
</evidence>
<dbReference type="Pfam" id="PF00464">
    <property type="entry name" value="SHMT"/>
    <property type="match status" value="1"/>
</dbReference>
<evidence type="ECO:0000313" key="14">
    <source>
        <dbReference type="EMBL" id="EYD78098.1"/>
    </source>
</evidence>
<dbReference type="InterPro" id="IPR049943">
    <property type="entry name" value="Ser_HO-MeTrfase-like"/>
</dbReference>
<feature type="binding site" evidence="11">
    <location>
        <position position="132"/>
    </location>
    <ligand>
        <name>(6S)-5,6,7,8-tetrahydrofolate</name>
        <dbReference type="ChEBI" id="CHEBI:57453"/>
    </ligand>
</feature>
<evidence type="ECO:0000256" key="10">
    <source>
        <dbReference type="ARBA" id="ARBA00057572"/>
    </source>
</evidence>
<keyword evidence="7 11" id="KW-0808">Transferase</keyword>
<accession>A0A017HVE0</accession>
<keyword evidence="11" id="KW-0028">Amino-acid biosynthesis</keyword>
<dbReference type="GO" id="GO:0019264">
    <property type="term" value="P:glycine biosynthetic process from serine"/>
    <property type="evidence" value="ECO:0007669"/>
    <property type="project" value="UniProtKB-UniRule"/>
</dbReference>
<dbReference type="NCBIfam" id="NF000586">
    <property type="entry name" value="PRK00011.1"/>
    <property type="match status" value="1"/>
</dbReference>
<feature type="binding site" evidence="11">
    <location>
        <begin position="136"/>
        <end position="138"/>
    </location>
    <ligand>
        <name>(6S)-5,6,7,8-tetrahydrofolate</name>
        <dbReference type="ChEBI" id="CHEBI:57453"/>
    </ligand>
</feature>
<dbReference type="UniPathway" id="UPA00193"/>
<dbReference type="PANTHER" id="PTHR11680:SF35">
    <property type="entry name" value="SERINE HYDROXYMETHYLTRANSFERASE 1"/>
    <property type="match status" value="1"/>
</dbReference>
<keyword evidence="14" id="KW-0489">Methyltransferase</keyword>
<comment type="cofactor">
    <cofactor evidence="1 11 12">
        <name>pyridoxal 5'-phosphate</name>
        <dbReference type="ChEBI" id="CHEBI:597326"/>
    </cofactor>
</comment>
<dbReference type="FunFam" id="3.40.640.10:FF:000001">
    <property type="entry name" value="Serine hydroxymethyltransferase"/>
    <property type="match status" value="1"/>
</dbReference>
<dbReference type="GO" id="GO:0008168">
    <property type="term" value="F:methyltransferase activity"/>
    <property type="evidence" value="ECO:0007669"/>
    <property type="project" value="UniProtKB-KW"/>
</dbReference>
<evidence type="ECO:0000256" key="12">
    <source>
        <dbReference type="PIRSR" id="PIRSR000412-50"/>
    </source>
</evidence>
<feature type="binding site" evidence="11">
    <location>
        <position position="256"/>
    </location>
    <ligand>
        <name>(6S)-5,6,7,8-tetrahydrofolate</name>
        <dbReference type="ChEBI" id="CHEBI:57453"/>
    </ligand>
</feature>
<dbReference type="PANTHER" id="PTHR11680">
    <property type="entry name" value="SERINE HYDROXYMETHYLTRANSFERASE"/>
    <property type="match status" value="1"/>
</dbReference>
<comment type="catalytic activity">
    <reaction evidence="9">
        <text>(6R)-5,10-methylene-5,6,7,8-tetrahydrofolate + D-alanine + H2O = 2-methylserine + (6S)-5,6,7,8-tetrahydrofolate</text>
        <dbReference type="Rhea" id="RHEA:10064"/>
        <dbReference type="ChEBI" id="CHEBI:15377"/>
        <dbReference type="ChEBI" id="CHEBI:15636"/>
        <dbReference type="ChEBI" id="CHEBI:57416"/>
        <dbReference type="ChEBI" id="CHEBI:57453"/>
        <dbReference type="ChEBI" id="CHEBI:58275"/>
        <dbReference type="EC" id="2.1.2.7"/>
    </reaction>
</comment>
<dbReference type="Proteomes" id="UP000019666">
    <property type="component" value="Unassembled WGS sequence"/>
</dbReference>
<evidence type="ECO:0000256" key="6">
    <source>
        <dbReference type="ARBA" id="ARBA00022563"/>
    </source>
</evidence>
<proteinExistence type="inferred from homology"/>
<dbReference type="InterPro" id="IPR015422">
    <property type="entry name" value="PyrdxlP-dep_Trfase_small"/>
</dbReference>
<dbReference type="GO" id="GO:0032259">
    <property type="term" value="P:methylation"/>
    <property type="evidence" value="ECO:0007669"/>
    <property type="project" value="UniProtKB-KW"/>
</dbReference>
<comment type="similarity">
    <text evidence="3 11">Belongs to the SHMT family.</text>
</comment>
<evidence type="ECO:0000313" key="15">
    <source>
        <dbReference type="Proteomes" id="UP000019666"/>
    </source>
</evidence>
<comment type="caution">
    <text evidence="14">The sequence shown here is derived from an EMBL/GenBank/DDBJ whole genome shotgun (WGS) entry which is preliminary data.</text>
</comment>
<dbReference type="GO" id="GO:0004372">
    <property type="term" value="F:glycine hydroxymethyltransferase activity"/>
    <property type="evidence" value="ECO:0007669"/>
    <property type="project" value="UniProtKB-UniRule"/>
</dbReference>
<comment type="catalytic activity">
    <reaction evidence="11">
        <text>(6R)-5,10-methylene-5,6,7,8-tetrahydrofolate + glycine + H2O = (6S)-5,6,7,8-tetrahydrofolate + L-serine</text>
        <dbReference type="Rhea" id="RHEA:15481"/>
        <dbReference type="ChEBI" id="CHEBI:15377"/>
        <dbReference type="ChEBI" id="CHEBI:15636"/>
        <dbReference type="ChEBI" id="CHEBI:33384"/>
        <dbReference type="ChEBI" id="CHEBI:57305"/>
        <dbReference type="ChEBI" id="CHEBI:57453"/>
        <dbReference type="EC" id="2.1.2.1"/>
    </reaction>
</comment>
<evidence type="ECO:0000256" key="5">
    <source>
        <dbReference type="ARBA" id="ARBA00022490"/>
    </source>
</evidence>
<keyword evidence="6 11" id="KW-0554">One-carbon metabolism</keyword>
<evidence type="ECO:0000256" key="8">
    <source>
        <dbReference type="ARBA" id="ARBA00022898"/>
    </source>
</evidence>
<dbReference type="HOGENOM" id="CLU_022477_2_1_5"/>
<evidence type="ECO:0000256" key="2">
    <source>
        <dbReference type="ARBA" id="ARBA00004496"/>
    </source>
</evidence>
<feature type="site" description="Plays an important role in substrate specificity" evidence="11">
    <location>
        <position position="240"/>
    </location>
</feature>
<dbReference type="PIRSF" id="PIRSF000412">
    <property type="entry name" value="SHMT"/>
    <property type="match status" value="1"/>
</dbReference>
<dbReference type="GO" id="GO:0050413">
    <property type="term" value="F:D-alanine 2-hydroxymethyltransferase activity"/>
    <property type="evidence" value="ECO:0007669"/>
    <property type="project" value="UniProtKB-EC"/>
</dbReference>
<keyword evidence="5 11" id="KW-0963">Cytoplasm</keyword>